<dbReference type="PANTHER" id="PTHR34501:SF2">
    <property type="entry name" value="OUTER MEMBRANE PORIN F-RELATED"/>
    <property type="match status" value="1"/>
</dbReference>
<organism evidence="6 7">
    <name type="scientific">Grimontia hollisae</name>
    <name type="common">Vibrio hollisae</name>
    <dbReference type="NCBI Taxonomy" id="673"/>
    <lineage>
        <taxon>Bacteria</taxon>
        <taxon>Pseudomonadati</taxon>
        <taxon>Pseudomonadota</taxon>
        <taxon>Gammaproteobacteria</taxon>
        <taxon>Vibrionales</taxon>
        <taxon>Vibrionaceae</taxon>
        <taxon>Grimontia</taxon>
    </lineage>
</organism>
<comment type="subcellular location">
    <subcellularLocation>
        <location evidence="1">Cell outer membrane</location>
        <topology evidence="1">Multi-pass membrane protein</topology>
    </subcellularLocation>
</comment>
<sequence>MNKKLIALAVAAVASTSVSAAEIFNDGTSSLAIGGRAEARAAIKDGDVNDNSRVRLNVMGTTQIAEGAYGIGFFEQEFTTNDALNKNGNDETRYLFAGIGSDYGLVTYGKNDGSLGMITDFTDIMAYHGAGASEKLTVADRTDNNFAYMGEFGGLTVKANYVSDTVNEKTGVEIRNGGYSLGAVYAMENGLAMGLGYADQGKDTLSIKEAKEESQIQAAVSYTFGDFYVAALYKDGEEQKAGVKTDLMGYEFAAAYTMGQTKFTTTYNKAESETGSVKKDTYDSVAIDATHFFNDNFRAYASYNFNLLDEKDVAYKLNAEDELVFGLRYDF</sequence>
<evidence type="ECO:0000256" key="4">
    <source>
        <dbReference type="SAM" id="SignalP"/>
    </source>
</evidence>
<evidence type="ECO:0000259" key="5">
    <source>
        <dbReference type="Pfam" id="PF13609"/>
    </source>
</evidence>
<evidence type="ECO:0000256" key="3">
    <source>
        <dbReference type="ARBA" id="ARBA00023136"/>
    </source>
</evidence>
<name>A0A377HRJ3_GRIHO</name>
<dbReference type="GO" id="GO:0009279">
    <property type="term" value="C:cell outer membrane"/>
    <property type="evidence" value="ECO:0007669"/>
    <property type="project" value="UniProtKB-SubCell"/>
</dbReference>
<feature type="signal peptide" evidence="4">
    <location>
        <begin position="1"/>
        <end position="20"/>
    </location>
</feature>
<dbReference type="AlphaFoldDB" id="A0A377HRJ3"/>
<keyword evidence="3" id="KW-0472">Membrane</keyword>
<protein>
    <submittedName>
        <fullName evidence="6">Outer membrane porin protein OmpD</fullName>
    </submittedName>
</protein>
<dbReference type="EMBL" id="UGHD01000002">
    <property type="protein sequence ID" value="STO58345.1"/>
    <property type="molecule type" value="Genomic_DNA"/>
</dbReference>
<accession>A0A377HRJ3</accession>
<dbReference type="Pfam" id="PF13609">
    <property type="entry name" value="Porin_4"/>
    <property type="match status" value="1"/>
</dbReference>
<evidence type="ECO:0000313" key="7">
    <source>
        <dbReference type="Proteomes" id="UP000254512"/>
    </source>
</evidence>
<evidence type="ECO:0000256" key="2">
    <source>
        <dbReference type="ARBA" id="ARBA00022729"/>
    </source>
</evidence>
<reference evidence="6 7" key="1">
    <citation type="submission" date="2018-06" db="EMBL/GenBank/DDBJ databases">
        <authorList>
            <consortium name="Pathogen Informatics"/>
            <person name="Doyle S."/>
        </authorList>
    </citation>
    <scope>NUCLEOTIDE SEQUENCE [LARGE SCALE GENOMIC DNA]</scope>
    <source>
        <strain evidence="6 7">NCTC11645</strain>
    </source>
</reference>
<dbReference type="Gene3D" id="2.40.160.10">
    <property type="entry name" value="Porin"/>
    <property type="match status" value="1"/>
</dbReference>
<keyword evidence="2 4" id="KW-0732">Signal</keyword>
<gene>
    <name evidence="6" type="primary">ompD</name>
    <name evidence="6" type="ORF">NCTC11645_02779</name>
</gene>
<proteinExistence type="predicted"/>
<evidence type="ECO:0000256" key="1">
    <source>
        <dbReference type="ARBA" id="ARBA00004571"/>
    </source>
</evidence>
<dbReference type="SUPFAM" id="SSF56935">
    <property type="entry name" value="Porins"/>
    <property type="match status" value="1"/>
</dbReference>
<dbReference type="PANTHER" id="PTHR34501">
    <property type="entry name" value="PROTEIN YDDL-RELATED"/>
    <property type="match status" value="1"/>
</dbReference>
<dbReference type="Proteomes" id="UP000254512">
    <property type="component" value="Unassembled WGS sequence"/>
</dbReference>
<feature type="chain" id="PRO_5017011925" evidence="4">
    <location>
        <begin position="21"/>
        <end position="331"/>
    </location>
</feature>
<evidence type="ECO:0000313" key="6">
    <source>
        <dbReference type="EMBL" id="STO58345.1"/>
    </source>
</evidence>
<dbReference type="GO" id="GO:0015288">
    <property type="term" value="F:porin activity"/>
    <property type="evidence" value="ECO:0007669"/>
    <property type="project" value="InterPro"/>
</dbReference>
<dbReference type="CDD" id="cd00342">
    <property type="entry name" value="gram_neg_porins"/>
    <property type="match status" value="1"/>
</dbReference>
<dbReference type="STRING" id="673.AL542_12555"/>
<feature type="domain" description="Porin" evidence="5">
    <location>
        <begin position="7"/>
        <end position="306"/>
    </location>
</feature>
<dbReference type="InterPro" id="IPR033900">
    <property type="entry name" value="Gram_neg_porin_domain"/>
</dbReference>
<dbReference type="InterPro" id="IPR023614">
    <property type="entry name" value="Porin_dom_sf"/>
</dbReference>
<dbReference type="InterPro" id="IPR050298">
    <property type="entry name" value="Gram-neg_bact_OMP"/>
</dbReference>
<dbReference type="RefSeq" id="WP_115660042.1">
    <property type="nucleotide sequence ID" value="NZ_UGHD01000002.1"/>
</dbReference>